<reference evidence="5 6" key="1">
    <citation type="submission" date="2019-04" db="EMBL/GenBank/DDBJ databases">
        <title>Phreatobacter aquaticus sp. nov.</title>
        <authorList>
            <person name="Choi A."/>
            <person name="Baek K."/>
        </authorList>
    </citation>
    <scope>NUCLEOTIDE SEQUENCE [LARGE SCALE GENOMIC DNA]</scope>
    <source>
        <strain evidence="5 6">NMCR1094</strain>
    </source>
</reference>
<keyword evidence="3" id="KW-0804">Transcription</keyword>
<dbReference type="KEGG" id="paqt:E8L99_10415"/>
<name>A0A4D7QRX5_9HYPH</name>
<evidence type="ECO:0000256" key="1">
    <source>
        <dbReference type="ARBA" id="ARBA00023015"/>
    </source>
</evidence>
<dbReference type="PANTHER" id="PTHR30146">
    <property type="entry name" value="LACI-RELATED TRANSCRIPTIONAL REPRESSOR"/>
    <property type="match status" value="1"/>
</dbReference>
<evidence type="ECO:0000313" key="5">
    <source>
        <dbReference type="EMBL" id="QCK88743.1"/>
    </source>
</evidence>
<dbReference type="InterPro" id="IPR000843">
    <property type="entry name" value="HTH_LacI"/>
</dbReference>
<dbReference type="PANTHER" id="PTHR30146:SF138">
    <property type="entry name" value="TRANSCRIPTIONAL REGULATORY PROTEIN"/>
    <property type="match status" value="1"/>
</dbReference>
<evidence type="ECO:0000256" key="3">
    <source>
        <dbReference type="ARBA" id="ARBA00023163"/>
    </source>
</evidence>
<sequence length="348" mass="36658">MTGSASEPRSRINLRWIAEQVGVHPSTVSRALDASKRHLVADDVAERIIAAADKLGYRPDPVAASLRTRRSTLVGVLVPDITNPVFSPIISGIAEVLGEEGYSTIVADAGAGRDQRLRLVDELAARRVDGLILATVGRNDEVLQHCLAAGLKVVLVNRADDAGRTASVVSDDMAGMALAVNHLAALGHRKIGHIAGPSSLSTGHLRRQGFEKVMAAHQLAVPTGAIVEANAYERDEGERAAAALLAAYPGITAIAAANDLLALGAYRALAARGLTCPGDVSVVGHNDMPLVDMVEPPLTTVRIGPREMGREAAKLLLARMSDPAGAIRRVMLEPTLVIRRSTAQPRAK</sequence>
<dbReference type="InterPro" id="IPR010982">
    <property type="entry name" value="Lambda_DNA-bd_dom_sf"/>
</dbReference>
<dbReference type="SUPFAM" id="SSF53822">
    <property type="entry name" value="Periplasmic binding protein-like I"/>
    <property type="match status" value="1"/>
</dbReference>
<dbReference type="Pfam" id="PF13377">
    <property type="entry name" value="Peripla_BP_3"/>
    <property type="match status" value="1"/>
</dbReference>
<gene>
    <name evidence="5" type="ORF">E8L99_10415</name>
</gene>
<dbReference type="GO" id="GO:0003700">
    <property type="term" value="F:DNA-binding transcription factor activity"/>
    <property type="evidence" value="ECO:0007669"/>
    <property type="project" value="TreeGrafter"/>
</dbReference>
<dbReference type="SMART" id="SM00354">
    <property type="entry name" value="HTH_LACI"/>
    <property type="match status" value="1"/>
</dbReference>
<keyword evidence="1" id="KW-0805">Transcription regulation</keyword>
<proteinExistence type="predicted"/>
<evidence type="ECO:0000259" key="4">
    <source>
        <dbReference type="PROSITE" id="PS50932"/>
    </source>
</evidence>
<dbReference type="InterPro" id="IPR028082">
    <property type="entry name" value="Peripla_BP_I"/>
</dbReference>
<keyword evidence="2" id="KW-0238">DNA-binding</keyword>
<dbReference type="Gene3D" id="1.10.260.40">
    <property type="entry name" value="lambda repressor-like DNA-binding domains"/>
    <property type="match status" value="1"/>
</dbReference>
<dbReference type="GO" id="GO:0000976">
    <property type="term" value="F:transcription cis-regulatory region binding"/>
    <property type="evidence" value="ECO:0007669"/>
    <property type="project" value="TreeGrafter"/>
</dbReference>
<dbReference type="AlphaFoldDB" id="A0A4D7QRX5"/>
<dbReference type="EMBL" id="CP039865">
    <property type="protein sequence ID" value="QCK88743.1"/>
    <property type="molecule type" value="Genomic_DNA"/>
</dbReference>
<organism evidence="5 6">
    <name type="scientific">Phreatobacter aquaticus</name>
    <dbReference type="NCBI Taxonomy" id="2570229"/>
    <lineage>
        <taxon>Bacteria</taxon>
        <taxon>Pseudomonadati</taxon>
        <taxon>Pseudomonadota</taxon>
        <taxon>Alphaproteobacteria</taxon>
        <taxon>Hyphomicrobiales</taxon>
        <taxon>Phreatobacteraceae</taxon>
        <taxon>Phreatobacter</taxon>
    </lineage>
</organism>
<evidence type="ECO:0000313" key="6">
    <source>
        <dbReference type="Proteomes" id="UP000298588"/>
    </source>
</evidence>
<dbReference type="Proteomes" id="UP000298588">
    <property type="component" value="Chromosome"/>
</dbReference>
<evidence type="ECO:0000256" key="2">
    <source>
        <dbReference type="ARBA" id="ARBA00023125"/>
    </source>
</evidence>
<dbReference type="SUPFAM" id="SSF47413">
    <property type="entry name" value="lambda repressor-like DNA-binding domains"/>
    <property type="match status" value="1"/>
</dbReference>
<keyword evidence="6" id="KW-1185">Reference proteome</keyword>
<feature type="domain" description="HTH lacI-type" evidence="4">
    <location>
        <begin position="17"/>
        <end position="68"/>
    </location>
</feature>
<dbReference type="OrthoDB" id="7946617at2"/>
<dbReference type="InterPro" id="IPR046335">
    <property type="entry name" value="LacI/GalR-like_sensor"/>
</dbReference>
<accession>A0A4D7QRX5</accession>
<dbReference type="CDD" id="cd06267">
    <property type="entry name" value="PBP1_LacI_sugar_binding-like"/>
    <property type="match status" value="1"/>
</dbReference>
<dbReference type="PROSITE" id="PS50932">
    <property type="entry name" value="HTH_LACI_2"/>
    <property type="match status" value="1"/>
</dbReference>
<dbReference type="Pfam" id="PF00356">
    <property type="entry name" value="LacI"/>
    <property type="match status" value="1"/>
</dbReference>
<dbReference type="Gene3D" id="3.40.50.2300">
    <property type="match status" value="2"/>
</dbReference>
<dbReference type="CDD" id="cd01392">
    <property type="entry name" value="HTH_LacI"/>
    <property type="match status" value="1"/>
</dbReference>
<protein>
    <submittedName>
        <fullName evidence="5">LacI family transcriptional regulator</fullName>
    </submittedName>
</protein>